<dbReference type="eggNOG" id="arCOG04234">
    <property type="taxonomic scope" value="Archaea"/>
</dbReference>
<proteinExistence type="predicted"/>
<dbReference type="InParanoid" id="D9Q145"/>
<dbReference type="STRING" id="666510.ASAC_0626"/>
<dbReference type="AlphaFoldDB" id="D9Q145"/>
<dbReference type="Proteomes" id="UP000000346">
    <property type="component" value="Chromosome"/>
</dbReference>
<keyword evidence="2" id="KW-1185">Reference proteome</keyword>
<sequence length="159" mass="17908">MTGTLRQPPRIKVLEAAGAIADGRVQLLNTVSPDVLEAVVTSSEGDRRYHVKVVKEGDHFRAYSDDNGTKLRGYVGYPIISVLMLAGVIKRDPEVEQALKGIDWRRLNETYKKYAVVEDLVLKQAEARVPRERIEAYRDSVMRALRGLRIEFDGRLANA</sequence>
<accession>D9Q145</accession>
<reference evidence="1 2" key="1">
    <citation type="journal article" date="2010" name="Appl. Environ. Microbiol.">
        <title>The genome sequence of the crenarchaeon Acidilobus saccharovorans supports a new order, Acidilobales, and suggests an important ecological role in terrestrial acidic hot springs.</title>
        <authorList>
            <person name="Mardanov A.V."/>
            <person name="Svetlitchnyi V.A."/>
            <person name="Beletsky A.V."/>
            <person name="Prokofeva M.I."/>
            <person name="Bonch-Osmolovskaya E.A."/>
            <person name="Ravin N.V."/>
            <person name="Skryabin K.G."/>
        </authorList>
    </citation>
    <scope>NUCLEOTIDE SEQUENCE [LARGE SCALE GENOMIC DNA]</scope>
    <source>
        <strain evidence="2">DSM 16705 / JCM 18335 / VKM B-2471 / 345-15</strain>
    </source>
</reference>
<dbReference type="KEGG" id="asc:ASAC_0626"/>
<protein>
    <submittedName>
        <fullName evidence="1">Uncharacterized protein</fullName>
    </submittedName>
</protein>
<evidence type="ECO:0000313" key="2">
    <source>
        <dbReference type="Proteomes" id="UP000000346"/>
    </source>
</evidence>
<organism evidence="1 2">
    <name type="scientific">Acidilobus saccharovorans (strain DSM 16705 / JCM 18335 / VKM B-2471 / 345-15)</name>
    <dbReference type="NCBI Taxonomy" id="666510"/>
    <lineage>
        <taxon>Archaea</taxon>
        <taxon>Thermoproteota</taxon>
        <taxon>Thermoprotei</taxon>
        <taxon>Acidilobales</taxon>
        <taxon>Acidilobaceae</taxon>
        <taxon>Acidilobus</taxon>
    </lineage>
</organism>
<dbReference type="GeneID" id="9498859"/>
<dbReference type="RefSeq" id="WP_013266545.1">
    <property type="nucleotide sequence ID" value="NC_014374.1"/>
</dbReference>
<dbReference type="HOGENOM" id="CLU_142655_0_0_2"/>
<gene>
    <name evidence="1" type="ordered locus">ASAC_0626</name>
</gene>
<dbReference type="OrthoDB" id="45301at2157"/>
<evidence type="ECO:0000313" key="1">
    <source>
        <dbReference type="EMBL" id="ADL19033.1"/>
    </source>
</evidence>
<name>D9Q145_ACIS3</name>
<dbReference type="EMBL" id="CP001742">
    <property type="protein sequence ID" value="ADL19033.1"/>
    <property type="molecule type" value="Genomic_DNA"/>
</dbReference>